<dbReference type="InterPro" id="IPR051531">
    <property type="entry name" value="N-acetyltransferase"/>
</dbReference>
<dbReference type="OrthoDB" id="7852312at2"/>
<keyword evidence="2" id="KW-0808">Transferase</keyword>
<dbReference type="InterPro" id="IPR016181">
    <property type="entry name" value="Acyl_CoA_acyltransferase"/>
</dbReference>
<evidence type="ECO:0000313" key="3">
    <source>
        <dbReference type="Proteomes" id="UP000029462"/>
    </source>
</evidence>
<feature type="domain" description="N-acetyltransferase" evidence="1">
    <location>
        <begin position="9"/>
        <end position="167"/>
    </location>
</feature>
<dbReference type="Pfam" id="PF13302">
    <property type="entry name" value="Acetyltransf_3"/>
    <property type="match status" value="1"/>
</dbReference>
<dbReference type="Proteomes" id="UP000029462">
    <property type="component" value="Unassembled WGS sequence"/>
</dbReference>
<comment type="caution">
    <text evidence="2">The sequence shown here is derived from an EMBL/GenBank/DDBJ whole genome shotgun (WGS) entry which is preliminary data.</text>
</comment>
<dbReference type="GO" id="GO:0016747">
    <property type="term" value="F:acyltransferase activity, transferring groups other than amino-acyl groups"/>
    <property type="evidence" value="ECO:0007669"/>
    <property type="project" value="InterPro"/>
</dbReference>
<dbReference type="Gene3D" id="3.40.630.30">
    <property type="match status" value="1"/>
</dbReference>
<keyword evidence="3" id="KW-1185">Reference proteome</keyword>
<dbReference type="eggNOG" id="COG1670">
    <property type="taxonomic scope" value="Bacteria"/>
</dbReference>
<dbReference type="AlphaFoldDB" id="A0A090UZJ5"/>
<name>A0A090UZJ5_PSEVU</name>
<reference evidence="2 3" key="1">
    <citation type="submission" date="2014-09" db="EMBL/GenBank/DDBJ databases">
        <title>Whole genome shotgun sequence of Escherichia vulneris NBRC 102420.</title>
        <authorList>
            <person name="Yoshida Y."/>
            <person name="Hosoyama A."/>
            <person name="Tsuchikane K."/>
            <person name="Ohji S."/>
            <person name="Ichikawa N."/>
            <person name="Kimura A."/>
            <person name="Yamazoe A."/>
            <person name="Ezaki T."/>
            <person name="Fujita N."/>
        </authorList>
    </citation>
    <scope>NUCLEOTIDE SEQUENCE [LARGE SCALE GENOMIC DNA]</scope>
    <source>
        <strain evidence="2 3">NBRC 102420</strain>
    </source>
</reference>
<sequence>MLTLTTPRLTLSPFQESDWPFFLRLRRDPAIMRFMADIASQQDIRRVFDARLIDAGAFVIRQQGTGAPLGDIGLSRSGENPQEADVGYSIATYAQGQGYASEALRALCHYAFNEAGVTALNAWVLAGNVGSQRVLEKLGFCRVEILQKVYRLNGVFHDDWVYRLTDQTFSSALPG</sequence>
<proteinExistence type="predicted"/>
<dbReference type="InterPro" id="IPR000182">
    <property type="entry name" value="GNAT_dom"/>
</dbReference>
<dbReference type="SUPFAM" id="SSF55729">
    <property type="entry name" value="Acyl-CoA N-acyltransferases (Nat)"/>
    <property type="match status" value="1"/>
</dbReference>
<dbReference type="PANTHER" id="PTHR43792">
    <property type="entry name" value="GNAT FAMILY, PUTATIVE (AFU_ORTHOLOGUE AFUA_3G00765)-RELATED-RELATED"/>
    <property type="match status" value="1"/>
</dbReference>
<gene>
    <name evidence="2" type="ORF">EV102420_07_01260</name>
</gene>
<dbReference type="PROSITE" id="PS51186">
    <property type="entry name" value="GNAT"/>
    <property type="match status" value="1"/>
</dbReference>
<evidence type="ECO:0000259" key="1">
    <source>
        <dbReference type="PROSITE" id="PS51186"/>
    </source>
</evidence>
<organism evidence="2 3">
    <name type="scientific">Pseudescherichia vulneris NBRC 102420</name>
    <dbReference type="NCBI Taxonomy" id="1115515"/>
    <lineage>
        <taxon>Bacteria</taxon>
        <taxon>Pseudomonadati</taxon>
        <taxon>Pseudomonadota</taxon>
        <taxon>Gammaproteobacteria</taxon>
        <taxon>Enterobacterales</taxon>
        <taxon>Enterobacteriaceae</taxon>
        <taxon>Pseudescherichia</taxon>
    </lineage>
</organism>
<accession>A0A090UZJ5</accession>
<dbReference type="EMBL" id="BBMZ01000007">
    <property type="protein sequence ID" value="GAL57308.1"/>
    <property type="molecule type" value="Genomic_DNA"/>
</dbReference>
<dbReference type="STRING" id="1115515.EV102420_07_01260"/>
<evidence type="ECO:0000313" key="2">
    <source>
        <dbReference type="EMBL" id="GAL57308.1"/>
    </source>
</evidence>
<protein>
    <submittedName>
        <fullName evidence="2">Putative acetyltransferase</fullName>
    </submittedName>
</protein>